<comment type="caution">
    <text evidence="3">The sequence shown here is derived from an EMBL/GenBank/DDBJ whole genome shotgun (WGS) entry which is preliminary data.</text>
</comment>
<keyword evidence="4" id="KW-1185">Reference proteome</keyword>
<dbReference type="Pfam" id="PF01243">
    <property type="entry name" value="PNPOx_N"/>
    <property type="match status" value="1"/>
</dbReference>
<name>A0ABR1UR55_9PEZI</name>
<dbReference type="Proteomes" id="UP001480595">
    <property type="component" value="Unassembled WGS sequence"/>
</dbReference>
<evidence type="ECO:0000256" key="1">
    <source>
        <dbReference type="SAM" id="Phobius"/>
    </source>
</evidence>
<dbReference type="PANTHER" id="PTHR39336">
    <property type="entry name" value="PYRIDOXAMINE PHOSPHATE OXIDASE FAMILY PROTEIN (AFU_ORTHOLOGUE AFUA_6G11440)"/>
    <property type="match status" value="1"/>
</dbReference>
<dbReference type="InterPro" id="IPR011576">
    <property type="entry name" value="Pyridox_Oxase_N"/>
</dbReference>
<dbReference type="InterPro" id="IPR012349">
    <property type="entry name" value="Split_barrel_FMN-bd"/>
</dbReference>
<dbReference type="Gene3D" id="2.30.110.10">
    <property type="entry name" value="Electron Transport, Fmn-binding Protein, Chain A"/>
    <property type="match status" value="1"/>
</dbReference>
<feature type="transmembrane region" description="Helical" evidence="1">
    <location>
        <begin position="224"/>
        <end position="247"/>
    </location>
</feature>
<keyword evidence="1" id="KW-0472">Membrane</keyword>
<dbReference type="SUPFAM" id="SSF50475">
    <property type="entry name" value="FMN-binding split barrel"/>
    <property type="match status" value="1"/>
</dbReference>
<gene>
    <name evidence="3" type="ORF">PG994_007769</name>
</gene>
<sequence>MGVFYEAIPDSMIPWIRAQKMFWIATAPLSARGHVNVSPKGGECFGIPDNRSFWYHDLTGSGNETISHLYENGRVTVMFHAFDGPPRIVRLYGTGSVLESGTAEYDAFVADHKIETCFGSRSIIRVDIHQASSSCGFSVPFYDFKEFRSTLHETFERKAVKYAANNEKESMPRYWAFKNAWSVDNIPGMKAGLKAGSEKGITPIKKMVGMSSPKGYQGAVGQGFTLAQLIFAMLFSASISAVLILFADDLLPGSTL</sequence>
<feature type="domain" description="Pyridoxamine 5'-phosphate oxidase N-terminal" evidence="2">
    <location>
        <begin position="14"/>
        <end position="133"/>
    </location>
</feature>
<evidence type="ECO:0000313" key="3">
    <source>
        <dbReference type="EMBL" id="KAK8061403.1"/>
    </source>
</evidence>
<accession>A0ABR1UR55</accession>
<proteinExistence type="predicted"/>
<dbReference type="EMBL" id="JAQQWL010000008">
    <property type="protein sequence ID" value="KAK8061403.1"/>
    <property type="molecule type" value="Genomic_DNA"/>
</dbReference>
<dbReference type="RefSeq" id="XP_066714665.1">
    <property type="nucleotide sequence ID" value="XM_066859178.1"/>
</dbReference>
<evidence type="ECO:0000259" key="2">
    <source>
        <dbReference type="Pfam" id="PF01243"/>
    </source>
</evidence>
<evidence type="ECO:0000313" key="4">
    <source>
        <dbReference type="Proteomes" id="UP001480595"/>
    </source>
</evidence>
<dbReference type="GeneID" id="92092241"/>
<keyword evidence="1" id="KW-1133">Transmembrane helix</keyword>
<organism evidence="3 4">
    <name type="scientific">Apiospora phragmitis</name>
    <dbReference type="NCBI Taxonomy" id="2905665"/>
    <lineage>
        <taxon>Eukaryota</taxon>
        <taxon>Fungi</taxon>
        <taxon>Dikarya</taxon>
        <taxon>Ascomycota</taxon>
        <taxon>Pezizomycotina</taxon>
        <taxon>Sordariomycetes</taxon>
        <taxon>Xylariomycetidae</taxon>
        <taxon>Amphisphaeriales</taxon>
        <taxon>Apiosporaceae</taxon>
        <taxon>Apiospora</taxon>
    </lineage>
</organism>
<keyword evidence="1" id="KW-0812">Transmembrane</keyword>
<dbReference type="PANTHER" id="PTHR39336:SF3">
    <property type="entry name" value="PYRIDOXAMINE PHOSPHATE OXIDASE"/>
    <property type="match status" value="1"/>
</dbReference>
<reference evidence="3 4" key="1">
    <citation type="submission" date="2023-01" db="EMBL/GenBank/DDBJ databases">
        <title>Analysis of 21 Apiospora genomes using comparative genomics revels a genus with tremendous synthesis potential of carbohydrate active enzymes and secondary metabolites.</title>
        <authorList>
            <person name="Sorensen T."/>
        </authorList>
    </citation>
    <scope>NUCLEOTIDE SEQUENCE [LARGE SCALE GENOMIC DNA]</scope>
    <source>
        <strain evidence="3 4">CBS 135458</strain>
    </source>
</reference>
<protein>
    <recommendedName>
        <fullName evidence="2">Pyridoxamine 5'-phosphate oxidase N-terminal domain-containing protein</fullName>
    </recommendedName>
</protein>